<reference evidence="4 5" key="1">
    <citation type="submission" date="2015-12" db="EMBL/GenBank/DDBJ databases">
        <title>Dictyostelia acquired genes for synthesis and detection of signals that induce cell-type specialization by lateral gene transfer from prokaryotes.</title>
        <authorList>
            <person name="Gloeckner G."/>
            <person name="Schaap P."/>
        </authorList>
    </citation>
    <scope>NUCLEOTIDE SEQUENCE [LARGE SCALE GENOMIC DNA]</scope>
    <source>
        <strain evidence="4 5">TK</strain>
    </source>
</reference>
<dbReference type="GO" id="GO:0006376">
    <property type="term" value="P:mRNA splice site recognition"/>
    <property type="evidence" value="ECO:0007669"/>
    <property type="project" value="InterPro"/>
</dbReference>
<dbReference type="EMBL" id="LODT01000051">
    <property type="protein sequence ID" value="KYQ88408.1"/>
    <property type="molecule type" value="Genomic_DNA"/>
</dbReference>
<feature type="compositionally biased region" description="Basic and acidic residues" evidence="3">
    <location>
        <begin position="334"/>
        <end position="353"/>
    </location>
</feature>
<comment type="similarity">
    <text evidence="1">Belongs to the Luc7 family.</text>
</comment>
<evidence type="ECO:0000313" key="4">
    <source>
        <dbReference type="EMBL" id="KYQ88408.1"/>
    </source>
</evidence>
<evidence type="ECO:0000256" key="1">
    <source>
        <dbReference type="ARBA" id="ARBA00005655"/>
    </source>
</evidence>
<dbReference type="InterPro" id="IPR004882">
    <property type="entry name" value="Luc7-rel"/>
</dbReference>
<dbReference type="InParanoid" id="A0A151Z386"/>
<dbReference type="GO" id="GO:0005685">
    <property type="term" value="C:U1 snRNP"/>
    <property type="evidence" value="ECO:0007669"/>
    <property type="project" value="InterPro"/>
</dbReference>
<keyword evidence="5" id="KW-1185">Reference proteome</keyword>
<gene>
    <name evidence="4" type="ORF">DLAC_11108</name>
</gene>
<comment type="caution">
    <text evidence="4">The sequence shown here is derived from an EMBL/GenBank/DDBJ whole genome shotgun (WGS) entry which is preliminary data.</text>
</comment>
<organism evidence="4 5">
    <name type="scientific">Tieghemostelium lacteum</name>
    <name type="common">Slime mold</name>
    <name type="synonym">Dictyostelium lacteum</name>
    <dbReference type="NCBI Taxonomy" id="361077"/>
    <lineage>
        <taxon>Eukaryota</taxon>
        <taxon>Amoebozoa</taxon>
        <taxon>Evosea</taxon>
        <taxon>Eumycetozoa</taxon>
        <taxon>Dictyostelia</taxon>
        <taxon>Dictyosteliales</taxon>
        <taxon>Raperosteliaceae</taxon>
        <taxon>Tieghemostelium</taxon>
    </lineage>
</organism>
<dbReference type="OMA" id="CPHELFP"/>
<keyword evidence="2" id="KW-0175">Coiled coil</keyword>
<dbReference type="STRING" id="361077.A0A151Z386"/>
<sequence length="379" mass="43884">MEALRAQLDEFLGKDRNLLPKDRVKTESHFTDADICKYYLCGLCPNELFTNANIHDLAPCSKLHIEGCVKQYQNSKDKEVYDYERDWVRLLENLISENDKKIKKNKERLAANPNENIQDEDLELDRELNQRIEEMDKQIQIYLKMVEDLGEEGKITEAQQTMEIVEDLKAKKIELQREEMIAHEKNENKKMSVCEICGALLFVGDKEKRSISHLEGKKHIGFERIRKVMEDYYKTKNRQPRHFGGGGGYYNRDRNYHGGGGGGGGGGDGGNYHGGGGYHNRENRDHHGGGGGNRYEPYGGSNRGQGDRERRTYNFEYRDDNRGNSGYRGGNGNDDNRSYRNDDHHFNNNRGRDNNSNGSYNHDNYQRSSRDREDDRRKR</sequence>
<dbReference type="FunCoup" id="A0A151Z386">
    <property type="interactions" value="880"/>
</dbReference>
<evidence type="ECO:0000256" key="2">
    <source>
        <dbReference type="SAM" id="Coils"/>
    </source>
</evidence>
<dbReference type="Proteomes" id="UP000076078">
    <property type="component" value="Unassembled WGS sequence"/>
</dbReference>
<dbReference type="PANTHER" id="PTHR12375">
    <property type="entry name" value="RNA-BINDING PROTEIN LUC7-RELATED"/>
    <property type="match status" value="1"/>
</dbReference>
<dbReference type="AlphaFoldDB" id="A0A151Z386"/>
<evidence type="ECO:0000256" key="3">
    <source>
        <dbReference type="SAM" id="MobiDB-lite"/>
    </source>
</evidence>
<dbReference type="OrthoDB" id="10266921at2759"/>
<evidence type="ECO:0000313" key="5">
    <source>
        <dbReference type="Proteomes" id="UP000076078"/>
    </source>
</evidence>
<feature type="compositionally biased region" description="Basic and acidic residues" evidence="3">
    <location>
        <begin position="364"/>
        <end position="379"/>
    </location>
</feature>
<feature type="coiled-coil region" evidence="2">
    <location>
        <begin position="132"/>
        <end position="185"/>
    </location>
</feature>
<name>A0A151Z386_TIELA</name>
<protein>
    <submittedName>
        <fullName evidence="4">Putative U1 small nuclear ribonucleoparticle-associated protein</fullName>
    </submittedName>
</protein>
<dbReference type="GO" id="GO:0003729">
    <property type="term" value="F:mRNA binding"/>
    <property type="evidence" value="ECO:0007669"/>
    <property type="project" value="InterPro"/>
</dbReference>
<feature type="compositionally biased region" description="Basic and acidic residues" evidence="3">
    <location>
        <begin position="305"/>
        <end position="322"/>
    </location>
</feature>
<accession>A0A151Z386</accession>
<dbReference type="Pfam" id="PF03194">
    <property type="entry name" value="LUC7"/>
    <property type="match status" value="1"/>
</dbReference>
<feature type="region of interest" description="Disordered" evidence="3">
    <location>
        <begin position="273"/>
        <end position="379"/>
    </location>
</feature>
<feature type="compositionally biased region" description="Basic and acidic residues" evidence="3">
    <location>
        <begin position="279"/>
        <end position="288"/>
    </location>
</feature>
<proteinExistence type="inferred from homology"/>